<feature type="transmembrane region" description="Helical" evidence="1">
    <location>
        <begin position="40"/>
        <end position="61"/>
    </location>
</feature>
<dbReference type="Proteomes" id="UP000323188">
    <property type="component" value="Unassembled WGS sequence"/>
</dbReference>
<reference evidence="2 3" key="1">
    <citation type="submission" date="2019-09" db="EMBL/GenBank/DDBJ databases">
        <authorList>
            <person name="Khan S.A."/>
            <person name="Jeon C.O."/>
            <person name="Chun B.H."/>
            <person name="Jeong S.E."/>
        </authorList>
    </citation>
    <scope>NUCLEOTIDE SEQUENCE [LARGE SCALE GENOMIC DNA]</scope>
    <source>
        <strain evidence="2 3">KCTC 42508</strain>
    </source>
</reference>
<dbReference type="RefSeq" id="WP_138256410.1">
    <property type="nucleotide sequence ID" value="NZ_VUOE01000001.1"/>
</dbReference>
<dbReference type="AlphaFoldDB" id="A0A5B2TYF7"/>
<feature type="transmembrane region" description="Helical" evidence="1">
    <location>
        <begin position="73"/>
        <end position="92"/>
    </location>
</feature>
<protein>
    <submittedName>
        <fullName evidence="2">Uncharacterized protein</fullName>
    </submittedName>
</protein>
<evidence type="ECO:0000313" key="3">
    <source>
        <dbReference type="Proteomes" id="UP000323188"/>
    </source>
</evidence>
<evidence type="ECO:0000313" key="2">
    <source>
        <dbReference type="EMBL" id="KAA2219028.1"/>
    </source>
</evidence>
<organism evidence="2 3">
    <name type="scientific">Maribacter flavus</name>
    <dbReference type="NCBI Taxonomy" id="1658664"/>
    <lineage>
        <taxon>Bacteria</taxon>
        <taxon>Pseudomonadati</taxon>
        <taxon>Bacteroidota</taxon>
        <taxon>Flavobacteriia</taxon>
        <taxon>Flavobacteriales</taxon>
        <taxon>Flavobacteriaceae</taxon>
        <taxon>Maribacter</taxon>
    </lineage>
</organism>
<evidence type="ECO:0000256" key="1">
    <source>
        <dbReference type="SAM" id="Phobius"/>
    </source>
</evidence>
<dbReference type="EMBL" id="VUOE01000001">
    <property type="protein sequence ID" value="KAA2219028.1"/>
    <property type="molecule type" value="Genomic_DNA"/>
</dbReference>
<feature type="transmembrane region" description="Helical" evidence="1">
    <location>
        <begin position="98"/>
        <end position="116"/>
    </location>
</feature>
<keyword evidence="1" id="KW-1133">Transmembrane helix</keyword>
<keyword evidence="1" id="KW-0812">Transmembrane</keyword>
<accession>A0A5B2TYF7</accession>
<proteinExistence type="predicted"/>
<sequence>MKNSLTIQVTHSGTDTTKRKSVLSIFYNSLLAEFKKNQSGYSALAIIGQSCLGSAAVMLLLMHEMHILIKMGLVFLVTLFCLLFNASVLVQLKPKASFNLLIMSVFFSFTVILANLI</sequence>
<comment type="caution">
    <text evidence="2">The sequence shown here is derived from an EMBL/GenBank/DDBJ whole genome shotgun (WGS) entry which is preliminary data.</text>
</comment>
<keyword evidence="1" id="KW-0472">Membrane</keyword>
<gene>
    <name evidence="2" type="ORF">F0361_05290</name>
</gene>
<name>A0A5B2TYF7_9FLAO</name>